<keyword evidence="4" id="KW-1185">Reference proteome</keyword>
<dbReference type="InterPro" id="IPR057670">
    <property type="entry name" value="SH3_retrovirus"/>
</dbReference>
<proteinExistence type="predicted"/>
<evidence type="ECO:0000313" key="4">
    <source>
        <dbReference type="Proteomes" id="UP000238479"/>
    </source>
</evidence>
<name>A0A2P6S707_ROSCH</name>
<feature type="region of interest" description="Disordered" evidence="1">
    <location>
        <begin position="131"/>
        <end position="192"/>
    </location>
</feature>
<protein>
    <recommendedName>
        <fullName evidence="2">Retroviral polymerase SH3-like domain-containing protein</fullName>
    </recommendedName>
</protein>
<dbReference type="Proteomes" id="UP000238479">
    <property type="component" value="Chromosome 1"/>
</dbReference>
<dbReference type="AlphaFoldDB" id="A0A2P6S707"/>
<dbReference type="Pfam" id="PF25597">
    <property type="entry name" value="SH3_retrovirus"/>
    <property type="match status" value="1"/>
</dbReference>
<evidence type="ECO:0000256" key="1">
    <source>
        <dbReference type="SAM" id="MobiDB-lite"/>
    </source>
</evidence>
<feature type="domain" description="Retroviral polymerase SH3-like" evidence="2">
    <location>
        <begin position="24"/>
        <end position="83"/>
    </location>
</feature>
<accession>A0A2P6S707</accession>
<gene>
    <name evidence="3" type="ORF">RchiOBHm_Chr1g0313681</name>
</gene>
<dbReference type="EMBL" id="PDCK01000039">
    <property type="protein sequence ID" value="PRQ54449.1"/>
    <property type="molecule type" value="Genomic_DNA"/>
</dbReference>
<reference evidence="3 4" key="1">
    <citation type="journal article" date="2018" name="Nat. Genet.">
        <title>The Rosa genome provides new insights in the design of modern roses.</title>
        <authorList>
            <person name="Bendahmane M."/>
        </authorList>
    </citation>
    <scope>NUCLEOTIDE SEQUENCE [LARGE SCALE GENOMIC DNA]</scope>
    <source>
        <strain evidence="4">cv. Old Blush</strain>
    </source>
</reference>
<evidence type="ECO:0000259" key="2">
    <source>
        <dbReference type="Pfam" id="PF25597"/>
    </source>
</evidence>
<sequence length="262" mass="28541">MSSPYIELFGSAPDLKFLRIFGTACYPYLRPYSQDKLDPRTVQCVFLGYDLGYKGVFCYNIEKNKLWMSRHVVHDETIFPYHFHSPSSSSKQCSSSSTSFQYSSPSMSTPQSHVLPVLHSNQLQIVLPFASSSQPSTGSPPVAVGGGDNEIGSSGSNESSSSSGSSFGSARSSDDVVGVNNGHNNVDLSHESEEENGVMVQSSEVHPDIPNGHLHDTLDGQSINAGLNITDDLPHELQFIEDTARDYNSHSMLTRAKNGIFK</sequence>
<evidence type="ECO:0000313" key="3">
    <source>
        <dbReference type="EMBL" id="PRQ54449.1"/>
    </source>
</evidence>
<feature type="region of interest" description="Disordered" evidence="1">
    <location>
        <begin position="86"/>
        <end position="105"/>
    </location>
</feature>
<comment type="caution">
    <text evidence="3">The sequence shown here is derived from an EMBL/GenBank/DDBJ whole genome shotgun (WGS) entry which is preliminary data.</text>
</comment>
<feature type="compositionally biased region" description="Low complexity" evidence="1">
    <location>
        <begin position="150"/>
        <end position="187"/>
    </location>
</feature>
<organism evidence="3 4">
    <name type="scientific">Rosa chinensis</name>
    <name type="common">China rose</name>
    <dbReference type="NCBI Taxonomy" id="74649"/>
    <lineage>
        <taxon>Eukaryota</taxon>
        <taxon>Viridiplantae</taxon>
        <taxon>Streptophyta</taxon>
        <taxon>Embryophyta</taxon>
        <taxon>Tracheophyta</taxon>
        <taxon>Spermatophyta</taxon>
        <taxon>Magnoliopsida</taxon>
        <taxon>eudicotyledons</taxon>
        <taxon>Gunneridae</taxon>
        <taxon>Pentapetalae</taxon>
        <taxon>rosids</taxon>
        <taxon>fabids</taxon>
        <taxon>Rosales</taxon>
        <taxon>Rosaceae</taxon>
        <taxon>Rosoideae</taxon>
        <taxon>Rosoideae incertae sedis</taxon>
        <taxon>Rosa</taxon>
    </lineage>
</organism>
<dbReference type="Gramene" id="PRQ54449">
    <property type="protein sequence ID" value="PRQ54449"/>
    <property type="gene ID" value="RchiOBHm_Chr1g0313681"/>
</dbReference>